<evidence type="ECO:0000256" key="1">
    <source>
        <dbReference type="SAM" id="MobiDB-lite"/>
    </source>
</evidence>
<feature type="non-terminal residue" evidence="2">
    <location>
        <position position="1"/>
    </location>
</feature>
<feature type="compositionally biased region" description="Low complexity" evidence="1">
    <location>
        <begin position="119"/>
        <end position="133"/>
    </location>
</feature>
<dbReference type="EMBL" id="GBEZ01015440">
    <property type="protein sequence ID" value="JAC70724.1"/>
    <property type="molecule type" value="Transcribed_RNA"/>
</dbReference>
<feature type="compositionally biased region" description="Basic residues" evidence="1">
    <location>
        <begin position="345"/>
        <end position="360"/>
    </location>
</feature>
<feature type="region of interest" description="Disordered" evidence="1">
    <location>
        <begin position="342"/>
        <end position="369"/>
    </location>
</feature>
<sequence>PQSCRRHRAAIALQGALASTDGSAGLFPAADLEDIEVRSVAGTELALEQRRAALGRAPREDGPSRGLAVACPLFEAVRDAQSCLDLCVAVELWEGRLCACAPPARAALGGRHRRADAAAHAEAPCGARPGPRRLAQRDRRRLRGLRDGQAQRPEGRGRAEACGEDEGACAGAESAQRRDACVGLCAAAGASPGVPRGPWSAAWADHGLRGRSQPPGARDGRHGLRHPTGRGEGGGAGGPARAPGPRGADAVVRPTALPGRRLLGLLAPGGPQPARGALGPGEALPGAVAQLWPRRGRRRGPGAGGVAAPPAAAGPLGGPQVRVGERRGGAAKGPLVLCGHAQAPRQHRAQRCRPRSHRGGRGAQGGALAAGAGGLALGAVGRGASSKPVAAERAD</sequence>
<feature type="region of interest" description="Disordered" evidence="1">
    <location>
        <begin position="119"/>
        <end position="164"/>
    </location>
</feature>
<evidence type="ECO:0000313" key="2">
    <source>
        <dbReference type="EMBL" id="JAC70724.1"/>
    </source>
</evidence>
<organism evidence="2">
    <name type="scientific">Tetraselmis sp. GSL018</name>
    <dbReference type="NCBI Taxonomy" id="582737"/>
    <lineage>
        <taxon>Eukaryota</taxon>
        <taxon>Viridiplantae</taxon>
        <taxon>Chlorophyta</taxon>
        <taxon>core chlorophytes</taxon>
        <taxon>Chlorodendrophyceae</taxon>
        <taxon>Chlorodendrales</taxon>
        <taxon>Chlorodendraceae</taxon>
        <taxon>Tetraselmis</taxon>
    </lineage>
</organism>
<proteinExistence type="predicted"/>
<protein>
    <submittedName>
        <fullName evidence="2">Uncharacterized protein</fullName>
    </submittedName>
</protein>
<name>A0A061RJ03_9CHLO</name>
<dbReference type="AlphaFoldDB" id="A0A061RJ03"/>
<gene>
    <name evidence="2" type="ORF">TSPGSL018_3509</name>
</gene>
<reference evidence="2" key="1">
    <citation type="submission" date="2014-05" db="EMBL/GenBank/DDBJ databases">
        <title>The transcriptome of the halophilic microalga Tetraselmis sp. GSL018 isolated from the Great Salt Lake, Utah.</title>
        <authorList>
            <person name="Jinkerson R.E."/>
            <person name="D'Adamo S."/>
            <person name="Posewitz M.C."/>
        </authorList>
    </citation>
    <scope>NUCLEOTIDE SEQUENCE</scope>
    <source>
        <strain evidence="2">GSL018</strain>
    </source>
</reference>
<accession>A0A061RJ03</accession>
<feature type="region of interest" description="Disordered" evidence="1">
    <location>
        <begin position="204"/>
        <end position="248"/>
    </location>
</feature>
<feature type="region of interest" description="Disordered" evidence="1">
    <location>
        <begin position="296"/>
        <end position="320"/>
    </location>
</feature>
<feature type="compositionally biased region" description="Low complexity" evidence="1">
    <location>
        <begin position="239"/>
        <end position="248"/>
    </location>
</feature>